<keyword evidence="1" id="KW-0472">Membrane</keyword>
<dbReference type="EMBL" id="DAEQIJ010000069">
    <property type="protein sequence ID" value="HBH2622338.1"/>
    <property type="molecule type" value="Genomic_DNA"/>
</dbReference>
<name>A0A9P3YMK7_CLODI</name>
<comment type="caution">
    <text evidence="2">The sequence shown here is derived from an EMBL/GenBank/DDBJ whole genome shotgun (WGS) entry which is preliminary data.</text>
</comment>
<dbReference type="AlphaFoldDB" id="A0A9P3YMK7"/>
<organism evidence="2 4">
    <name type="scientific">Clostridioides difficile</name>
    <name type="common">Peptoclostridium difficile</name>
    <dbReference type="NCBI Taxonomy" id="1496"/>
    <lineage>
        <taxon>Bacteria</taxon>
        <taxon>Bacillati</taxon>
        <taxon>Bacillota</taxon>
        <taxon>Clostridia</taxon>
        <taxon>Peptostreptococcales</taxon>
        <taxon>Peptostreptococcaceae</taxon>
        <taxon>Clostridioides</taxon>
    </lineage>
</organism>
<evidence type="ECO:0000256" key="1">
    <source>
        <dbReference type="SAM" id="Phobius"/>
    </source>
</evidence>
<keyword evidence="1" id="KW-1133">Transmembrane helix</keyword>
<reference evidence="2" key="1">
    <citation type="journal article" date="2018" name="Genome Biol.">
        <title>SKESA: strategic k-mer extension for scrupulous assemblies.</title>
        <authorList>
            <person name="Souvorov A."/>
            <person name="Agarwala R."/>
            <person name="Lipman D.J."/>
        </authorList>
    </citation>
    <scope>NUCLEOTIDE SEQUENCE</scope>
    <source>
        <strain evidence="2">Clostridioides</strain>
    </source>
</reference>
<evidence type="ECO:0000313" key="3">
    <source>
        <dbReference type="EMBL" id="HBH2622338.1"/>
    </source>
</evidence>
<dbReference type="RefSeq" id="WP_153309859.1">
    <property type="nucleotide sequence ID" value="NZ_BIMY01000001.1"/>
</dbReference>
<accession>A0A9P3YMK7</accession>
<keyword evidence="1" id="KW-0812">Transmembrane</keyword>
<dbReference type="EMBL" id="DAEQIJ010000001">
    <property type="protein sequence ID" value="HBH2618650.1"/>
    <property type="molecule type" value="Genomic_DNA"/>
</dbReference>
<dbReference type="Proteomes" id="UP000879542">
    <property type="component" value="Unassembled WGS sequence"/>
</dbReference>
<proteinExistence type="predicted"/>
<evidence type="ECO:0000313" key="4">
    <source>
        <dbReference type="Proteomes" id="UP000879542"/>
    </source>
</evidence>
<gene>
    <name evidence="2" type="ORF">KRQ00_000375</name>
    <name evidence="3" type="ORF">KRQ00_004217</name>
</gene>
<protein>
    <submittedName>
        <fullName evidence="2">Uncharacterized protein</fullName>
    </submittedName>
</protein>
<evidence type="ECO:0000313" key="2">
    <source>
        <dbReference type="EMBL" id="HBH2618650.1"/>
    </source>
</evidence>
<feature type="transmembrane region" description="Helical" evidence="1">
    <location>
        <begin position="18"/>
        <end position="36"/>
    </location>
</feature>
<reference evidence="2" key="2">
    <citation type="submission" date="2021-06" db="EMBL/GenBank/DDBJ databases">
        <authorList>
            <consortium name="NCBI Pathogen Detection Project"/>
        </authorList>
    </citation>
    <scope>NUCLEOTIDE SEQUENCE</scope>
    <source>
        <strain evidence="2">Clostridioides</strain>
    </source>
</reference>
<sequence length="69" mass="7992">MVQVTAKQPFQRLFTNHYIVALLIKVMAYSICWLSVSQTYLSTLFSCQRTVGIDLPIKNHNSLWAFIDK</sequence>